<protein>
    <recommendedName>
        <fullName evidence="5">HTTM domain-containing protein</fullName>
    </recommendedName>
</protein>
<evidence type="ECO:0008006" key="5">
    <source>
        <dbReference type="Google" id="ProtNLM"/>
    </source>
</evidence>
<dbReference type="RefSeq" id="XP_009037319.1">
    <property type="nucleotide sequence ID" value="XM_009039071.1"/>
</dbReference>
<evidence type="ECO:0000256" key="2">
    <source>
        <dbReference type="SAM" id="Phobius"/>
    </source>
</evidence>
<dbReference type="Proteomes" id="UP000002729">
    <property type="component" value="Unassembled WGS sequence"/>
</dbReference>
<keyword evidence="2" id="KW-0472">Membrane</keyword>
<organism evidence="4">
    <name type="scientific">Aureococcus anophagefferens</name>
    <name type="common">Harmful bloom alga</name>
    <dbReference type="NCBI Taxonomy" id="44056"/>
    <lineage>
        <taxon>Eukaryota</taxon>
        <taxon>Sar</taxon>
        <taxon>Stramenopiles</taxon>
        <taxon>Ochrophyta</taxon>
        <taxon>Pelagophyceae</taxon>
        <taxon>Pelagomonadales</taxon>
        <taxon>Pelagomonadaceae</taxon>
        <taxon>Aureococcus</taxon>
    </lineage>
</organism>
<feature type="transmembrane region" description="Helical" evidence="2">
    <location>
        <begin position="99"/>
        <end position="119"/>
    </location>
</feature>
<dbReference type="EMBL" id="GL833129">
    <property type="protein sequence ID" value="EGB07948.1"/>
    <property type="molecule type" value="Genomic_DNA"/>
</dbReference>
<evidence type="ECO:0000313" key="3">
    <source>
        <dbReference type="EMBL" id="EGB07948.1"/>
    </source>
</evidence>
<feature type="region of interest" description="Disordered" evidence="1">
    <location>
        <begin position="872"/>
        <end position="921"/>
    </location>
</feature>
<evidence type="ECO:0000313" key="4">
    <source>
        <dbReference type="Proteomes" id="UP000002729"/>
    </source>
</evidence>
<reference evidence="3 4" key="1">
    <citation type="journal article" date="2011" name="Proc. Natl. Acad. Sci. U.S.A.">
        <title>Niche of harmful alga Aureococcus anophagefferens revealed through ecogenomics.</title>
        <authorList>
            <person name="Gobler C.J."/>
            <person name="Berry D.L."/>
            <person name="Dyhrman S.T."/>
            <person name="Wilhelm S.W."/>
            <person name="Salamov A."/>
            <person name="Lobanov A.V."/>
            <person name="Zhang Y."/>
            <person name="Collier J.L."/>
            <person name="Wurch L.L."/>
            <person name="Kustka A.B."/>
            <person name="Dill B.D."/>
            <person name="Shah M."/>
            <person name="VerBerkmoes N.C."/>
            <person name="Kuo A."/>
            <person name="Terry A."/>
            <person name="Pangilinan J."/>
            <person name="Lindquist E.A."/>
            <person name="Lucas S."/>
            <person name="Paulsen I.T."/>
            <person name="Hattenrath-Lehmann T.K."/>
            <person name="Talmage S.C."/>
            <person name="Walker E.A."/>
            <person name="Koch F."/>
            <person name="Burson A.M."/>
            <person name="Marcoval M.A."/>
            <person name="Tang Y.Z."/>
            <person name="Lecleir G.R."/>
            <person name="Coyne K.J."/>
            <person name="Berg G.M."/>
            <person name="Bertrand E.M."/>
            <person name="Saito M.A."/>
            <person name="Gladyshev V.N."/>
            <person name="Grigoriev I.V."/>
        </authorList>
    </citation>
    <scope>NUCLEOTIDE SEQUENCE [LARGE SCALE GENOMIC DNA]</scope>
    <source>
        <strain evidence="4">CCMP 1984</strain>
    </source>
</reference>
<keyword evidence="4" id="KW-1185">Reference proteome</keyword>
<feature type="transmembrane region" description="Helical" evidence="2">
    <location>
        <begin position="328"/>
        <end position="350"/>
    </location>
</feature>
<dbReference type="InParanoid" id="F0YAK4"/>
<gene>
    <name evidence="3" type="ORF">AURANDRAFT_64552</name>
</gene>
<accession>F0YAK4</accession>
<keyword evidence="2" id="KW-1133">Transmembrane helix</keyword>
<sequence length="921" mass="97863">MLRRKTKPEAPPNQDAESPPEPQTAPKPDATPKEEPWWAVTTPRNEARLFFAVYFAWQSATLLAKMRDMRVFLDMGYLPKGGRFCWHAPVALTPATHGYAVLLLAAALLALAAAVARAAPAPATRCLALGAYAAARVAFPPVERMASIEKKANMVYVTLLLAAAAPEDALTGAWGAPTAAWPLTVYRVVIYVAYFNAGVSKLVAASPTPSSAEFAATSHGAARWLPGLSALVLRGARRVSLDFSDGGTLRGAVASHLALRPPLEGVARQLVDAPAACALLSFGSLAFELLGWTLALRPREAHRLLAAGVGAVGFHLGIFLLMRINYLLFWGPSLLSFFTPFLATAALGASPPAPPPRRPARWRAVAVAVALVGASLLPNAHTWEDHPLKRWIPWVSEYEMFASRKAHDLALGPAVRARVAWAPRGGDLRPWSPSGGGLHVLKQSRDVLTQLAGCESRGAAKLARAVELDVGESISRLEVYQVVAALAAAPDAPDAGAGDDGDDAPSAASFNAAREAMARRYDFRATSRFVATVADDRILQLDRNGTNRWTLRFAGCGATSIPVATWRDRARTCGAASRRRTVGAAVGAALADSPKGEHLAKREDAGDRIAEAKAWLRVASSERKRWTGLPLTPSVSPPPWVSTGVFATKDPLAATLGRTVQSYTLNVACKEELKGPCGKAKSRALCVARRAGARASPECWAAIQPALGGALRKLVPEEAEESAANAKAATALAAAAREDREAKAKAAKAAKSKPAAAAKKATKTKKRTVEKKSAAPKKKKAAPAKKPATKKTKTKKTDKTCPVLSVEWTLVQSENAKMTHIDELKAAVSTKDTRIGELEADLLSNATRIGELEASLRAKDETIAELRGRVAELEKSGPKKHKPAAAAKKPAAAKKRKVAPPAKKPATKKTKTQKMDKTCPL</sequence>
<keyword evidence="2" id="KW-0812">Transmembrane</keyword>
<dbReference type="AlphaFoldDB" id="F0YAK4"/>
<proteinExistence type="predicted"/>
<feature type="region of interest" description="Disordered" evidence="1">
    <location>
        <begin position="1"/>
        <end position="35"/>
    </location>
</feature>
<dbReference type="GeneID" id="20224888"/>
<feature type="region of interest" description="Disordered" evidence="1">
    <location>
        <begin position="743"/>
        <end position="799"/>
    </location>
</feature>
<feature type="transmembrane region" description="Helical" evidence="2">
    <location>
        <begin position="304"/>
        <end position="322"/>
    </location>
</feature>
<name>F0YAK4_AURAN</name>
<evidence type="ECO:0000256" key="1">
    <source>
        <dbReference type="SAM" id="MobiDB-lite"/>
    </source>
</evidence>
<feature type="compositionally biased region" description="Basic residues" evidence="1">
    <location>
        <begin position="760"/>
        <end position="796"/>
    </location>
</feature>
<dbReference type="KEGG" id="aaf:AURANDRAFT_64552"/>